<dbReference type="Gene3D" id="2.30.30.240">
    <property type="entry name" value="PRC-barrel domain"/>
    <property type="match status" value="1"/>
</dbReference>
<keyword evidence="2 5" id="KW-0690">Ribosome biogenesis</keyword>
<evidence type="ECO:0000256" key="4">
    <source>
        <dbReference type="ARBA" id="ARBA00023186"/>
    </source>
</evidence>
<comment type="caution">
    <text evidence="8">The sequence shown here is derived from an EMBL/GenBank/DDBJ whole genome shotgun (WGS) entry which is preliminary data.</text>
</comment>
<accession>A0A6B1DQC3</accession>
<dbReference type="PANTHER" id="PTHR33692:SF1">
    <property type="entry name" value="RIBOSOME MATURATION FACTOR RIMM"/>
    <property type="match status" value="1"/>
</dbReference>
<keyword evidence="1 5" id="KW-0963">Cytoplasm</keyword>
<dbReference type="GO" id="GO:0006364">
    <property type="term" value="P:rRNA processing"/>
    <property type="evidence" value="ECO:0007669"/>
    <property type="project" value="UniProtKB-UniRule"/>
</dbReference>
<comment type="similarity">
    <text evidence="5">Belongs to the RimM family.</text>
</comment>
<dbReference type="Gene3D" id="2.40.30.60">
    <property type="entry name" value="RimM"/>
    <property type="match status" value="1"/>
</dbReference>
<dbReference type="InterPro" id="IPR011033">
    <property type="entry name" value="PRC_barrel-like_sf"/>
</dbReference>
<dbReference type="GO" id="GO:0042274">
    <property type="term" value="P:ribosomal small subunit biogenesis"/>
    <property type="evidence" value="ECO:0007669"/>
    <property type="project" value="UniProtKB-UniRule"/>
</dbReference>
<evidence type="ECO:0000256" key="1">
    <source>
        <dbReference type="ARBA" id="ARBA00022490"/>
    </source>
</evidence>
<dbReference type="NCBIfam" id="TIGR02273">
    <property type="entry name" value="16S_RimM"/>
    <property type="match status" value="1"/>
</dbReference>
<dbReference type="EMBL" id="VXPY01000009">
    <property type="protein sequence ID" value="MYD88932.1"/>
    <property type="molecule type" value="Genomic_DNA"/>
</dbReference>
<evidence type="ECO:0000256" key="2">
    <source>
        <dbReference type="ARBA" id="ARBA00022517"/>
    </source>
</evidence>
<dbReference type="InterPro" id="IPR056792">
    <property type="entry name" value="PRC_RimM"/>
</dbReference>
<evidence type="ECO:0000313" key="8">
    <source>
        <dbReference type="EMBL" id="MYD88932.1"/>
    </source>
</evidence>
<dbReference type="HAMAP" id="MF_00014">
    <property type="entry name" value="Ribosome_mat_RimM"/>
    <property type="match status" value="1"/>
</dbReference>
<evidence type="ECO:0000256" key="5">
    <source>
        <dbReference type="HAMAP-Rule" id="MF_00014"/>
    </source>
</evidence>
<dbReference type="SUPFAM" id="SSF50346">
    <property type="entry name" value="PRC-barrel domain"/>
    <property type="match status" value="1"/>
</dbReference>
<protein>
    <recommendedName>
        <fullName evidence="5">Ribosome maturation factor RimM</fullName>
    </recommendedName>
</protein>
<dbReference type="InterPro" id="IPR036976">
    <property type="entry name" value="RimM_N_sf"/>
</dbReference>
<evidence type="ECO:0000259" key="6">
    <source>
        <dbReference type="Pfam" id="PF01782"/>
    </source>
</evidence>
<name>A0A6B1DQC3_9CHLR</name>
<dbReference type="PANTHER" id="PTHR33692">
    <property type="entry name" value="RIBOSOME MATURATION FACTOR RIMM"/>
    <property type="match status" value="1"/>
</dbReference>
<dbReference type="SUPFAM" id="SSF50447">
    <property type="entry name" value="Translation proteins"/>
    <property type="match status" value="1"/>
</dbReference>
<organism evidence="8">
    <name type="scientific">Caldilineaceae bacterium SB0662_bin_9</name>
    <dbReference type="NCBI Taxonomy" id="2605258"/>
    <lineage>
        <taxon>Bacteria</taxon>
        <taxon>Bacillati</taxon>
        <taxon>Chloroflexota</taxon>
        <taxon>Caldilineae</taxon>
        <taxon>Caldilineales</taxon>
        <taxon>Caldilineaceae</taxon>
    </lineage>
</organism>
<evidence type="ECO:0000256" key="3">
    <source>
        <dbReference type="ARBA" id="ARBA00022552"/>
    </source>
</evidence>
<keyword evidence="3 5" id="KW-0698">rRNA processing</keyword>
<dbReference type="AlphaFoldDB" id="A0A6B1DQC3"/>
<dbReference type="Pfam" id="PF01782">
    <property type="entry name" value="RimM"/>
    <property type="match status" value="1"/>
</dbReference>
<dbReference type="InterPro" id="IPR009000">
    <property type="entry name" value="Transl_B-barrel_sf"/>
</dbReference>
<comment type="function">
    <text evidence="5">An accessory protein needed during the final step in the assembly of 30S ribosomal subunit, possibly for assembly of the head region. Essential for efficient processing of 16S rRNA. May be needed both before and after RbfA during the maturation of 16S rRNA. It has affinity for free ribosomal 30S subunits but not for 70S ribosomes.</text>
</comment>
<gene>
    <name evidence="5 8" type="primary">rimM</name>
    <name evidence="8" type="ORF">F4Y08_01135</name>
</gene>
<dbReference type="GO" id="GO:0005840">
    <property type="term" value="C:ribosome"/>
    <property type="evidence" value="ECO:0007669"/>
    <property type="project" value="InterPro"/>
</dbReference>
<dbReference type="Pfam" id="PF24986">
    <property type="entry name" value="PRC_RimM"/>
    <property type="match status" value="1"/>
</dbReference>
<feature type="domain" description="RimM N-terminal" evidence="6">
    <location>
        <begin position="11"/>
        <end position="90"/>
    </location>
</feature>
<dbReference type="GO" id="GO:0005737">
    <property type="term" value="C:cytoplasm"/>
    <property type="evidence" value="ECO:0007669"/>
    <property type="project" value="UniProtKB-SubCell"/>
</dbReference>
<dbReference type="InterPro" id="IPR011961">
    <property type="entry name" value="RimM"/>
</dbReference>
<comment type="domain">
    <text evidence="5">The PRC barrel domain binds ribosomal protein uS19.</text>
</comment>
<comment type="subunit">
    <text evidence="5">Binds ribosomal protein uS19.</text>
</comment>
<proteinExistence type="inferred from homology"/>
<evidence type="ECO:0000259" key="7">
    <source>
        <dbReference type="Pfam" id="PF24986"/>
    </source>
</evidence>
<keyword evidence="4 5" id="KW-0143">Chaperone</keyword>
<dbReference type="GO" id="GO:0043022">
    <property type="term" value="F:ribosome binding"/>
    <property type="evidence" value="ECO:0007669"/>
    <property type="project" value="InterPro"/>
</dbReference>
<comment type="subcellular location">
    <subcellularLocation>
        <location evidence="5">Cytoplasm</location>
    </subcellularLocation>
</comment>
<feature type="domain" description="Ribosome maturation factor RimM PRC barrel" evidence="7">
    <location>
        <begin position="103"/>
        <end position="171"/>
    </location>
</feature>
<reference evidence="8" key="1">
    <citation type="submission" date="2019-09" db="EMBL/GenBank/DDBJ databases">
        <title>Characterisation of the sponge microbiome using genome-centric metagenomics.</title>
        <authorList>
            <person name="Engelberts J.P."/>
            <person name="Robbins S.J."/>
            <person name="De Goeij J.M."/>
            <person name="Aranda M."/>
            <person name="Bell S.C."/>
            <person name="Webster N.S."/>
        </authorList>
    </citation>
    <scope>NUCLEOTIDE SEQUENCE</scope>
    <source>
        <strain evidence="8">SB0662_bin_9</strain>
    </source>
</reference>
<dbReference type="InterPro" id="IPR002676">
    <property type="entry name" value="RimM_N"/>
</dbReference>
<sequence length="177" mass="19398">MAPPYPDDHFVVGRVEKPHGIKGEVGIRVITDNHRRFAPRQILYSNLGRSSLTVLSTRRHKQVLLVQFVEVRDRTTAESLRGAWLSVPEADVPPPEPGTWWIHDIVGSSVTTDTGLYLGVVTEVSATGANDVWEVCPAPDLGLSQPILLPAIREVVTKVDIPGRSVIVHLLPGLLPK</sequence>